<keyword evidence="2" id="KW-1185">Reference proteome</keyword>
<sequence length="323" mass="34392">MCGPLFPEGTNPYGVGGRAQLTTGEWGTVLPLLGDAHVHLGLFDGSELRSGGIGRVLDLGWSTPELRNIVAELPGLDIEWAGNFLAAEGGYPSDRSWAPPGATLFVEDVSEAISAQVSSEASALKITLNSDAGPVHSDEVLHSLITEALRAGLLPIVHAEGAGQAERAITAGPAVTLAHTPFTELLSDDLISYAAKNNYGWMSTLDIHGYGEVTEAFSIASTNLSKFIEAGGTVFYGTDLGNGPLPVGINVRELRALGRCGLGHEELLDSMTEWWDRRRPVPNGGVVEEPRSFISEISDNSCEDFASWLATARIVEHNTLEFL</sequence>
<protein>
    <recommendedName>
        <fullName evidence="3">Amidohydrolase</fullName>
    </recommendedName>
</protein>
<evidence type="ECO:0008006" key="3">
    <source>
        <dbReference type="Google" id="ProtNLM"/>
    </source>
</evidence>
<evidence type="ECO:0000313" key="1">
    <source>
        <dbReference type="EMBL" id="AWR22204.1"/>
    </source>
</evidence>
<name>A0A2Z3S1V7_9MICO</name>
<dbReference type="Proteomes" id="UP000246894">
    <property type="component" value="Chromosome"/>
</dbReference>
<dbReference type="InterPro" id="IPR032466">
    <property type="entry name" value="Metal_Hydrolase"/>
</dbReference>
<evidence type="ECO:0000313" key="2">
    <source>
        <dbReference type="Proteomes" id="UP000246894"/>
    </source>
</evidence>
<gene>
    <name evidence="1" type="ORF">AURMO_01621</name>
</gene>
<dbReference type="KEGG" id="aum:AURMO_01621"/>
<organism evidence="1 2">
    <name type="scientific">Aurantimicrobium photophilum</name>
    <dbReference type="NCBI Taxonomy" id="1987356"/>
    <lineage>
        <taxon>Bacteria</taxon>
        <taxon>Bacillati</taxon>
        <taxon>Actinomycetota</taxon>
        <taxon>Actinomycetes</taxon>
        <taxon>Micrococcales</taxon>
        <taxon>Microbacteriaceae</taxon>
        <taxon>Aurantimicrobium</taxon>
    </lineage>
</organism>
<dbReference type="Gene3D" id="3.20.20.140">
    <property type="entry name" value="Metal-dependent hydrolases"/>
    <property type="match status" value="1"/>
</dbReference>
<accession>A0A2Z3S1V7</accession>
<dbReference type="OrthoDB" id="3514520at2"/>
<dbReference type="SUPFAM" id="SSF51556">
    <property type="entry name" value="Metallo-dependent hydrolases"/>
    <property type="match status" value="1"/>
</dbReference>
<dbReference type="AlphaFoldDB" id="A0A2Z3S1V7"/>
<dbReference type="EMBL" id="CP023994">
    <property type="protein sequence ID" value="AWR22204.1"/>
    <property type="molecule type" value="Genomic_DNA"/>
</dbReference>
<proteinExistence type="predicted"/>
<reference evidence="1 2" key="1">
    <citation type="submission" date="2017-10" db="EMBL/GenBank/DDBJ databases">
        <title>Genome of an Actinobacterium that displays light-enhanced growth.</title>
        <authorList>
            <person name="Maresca J.A."/>
            <person name="Hempel P."/>
            <person name="Shevchenko O."/>
            <person name="Miller K.J."/>
            <person name="Hahn M.W."/>
        </authorList>
    </citation>
    <scope>NUCLEOTIDE SEQUENCE [LARGE SCALE GENOMIC DNA]</scope>
    <source>
        <strain evidence="1 2">MWH-Mo1</strain>
    </source>
</reference>
<dbReference type="RefSeq" id="WP_110234657.1">
    <property type="nucleotide sequence ID" value="NZ_CP023994.1"/>
</dbReference>